<evidence type="ECO:0000259" key="7">
    <source>
        <dbReference type="Pfam" id="PF01850"/>
    </source>
</evidence>
<evidence type="ECO:0000256" key="5">
    <source>
        <dbReference type="ARBA" id="ARBA00022842"/>
    </source>
</evidence>
<protein>
    <recommendedName>
        <fullName evidence="6">Ribonuclease VapC</fullName>
        <shortName evidence="6">RNase VapC</shortName>
        <ecNumber evidence="6">3.1.-.-</ecNumber>
    </recommendedName>
    <alternativeName>
        <fullName evidence="6">Toxin VapC</fullName>
    </alternativeName>
</protein>
<feature type="binding site" evidence="6">
    <location>
        <position position="5"/>
    </location>
    <ligand>
        <name>Mg(2+)</name>
        <dbReference type="ChEBI" id="CHEBI:18420"/>
    </ligand>
</feature>
<evidence type="ECO:0000256" key="2">
    <source>
        <dbReference type="ARBA" id="ARBA00022722"/>
    </source>
</evidence>
<reference evidence="8 9" key="1">
    <citation type="submission" date="2019-07" db="EMBL/GenBank/DDBJ databases">
        <title>Whole genome shotgun sequence of Cellulomonas composti NBRC 100758.</title>
        <authorList>
            <person name="Hosoyama A."/>
            <person name="Uohara A."/>
            <person name="Ohji S."/>
            <person name="Ichikawa N."/>
        </authorList>
    </citation>
    <scope>NUCLEOTIDE SEQUENCE [LARGE SCALE GENOMIC DNA]</scope>
    <source>
        <strain evidence="8 9">NBRC 100758</strain>
    </source>
</reference>
<dbReference type="GO" id="GO:0090729">
    <property type="term" value="F:toxin activity"/>
    <property type="evidence" value="ECO:0007669"/>
    <property type="project" value="UniProtKB-KW"/>
</dbReference>
<keyword evidence="2 6" id="KW-0540">Nuclease</keyword>
<keyword evidence="9" id="KW-1185">Reference proteome</keyword>
<dbReference type="PANTHER" id="PTHR35901">
    <property type="entry name" value="RIBONUCLEASE VAPC3"/>
    <property type="match status" value="1"/>
</dbReference>
<dbReference type="EC" id="3.1.-.-" evidence="6"/>
<evidence type="ECO:0000256" key="1">
    <source>
        <dbReference type="ARBA" id="ARBA00022649"/>
    </source>
</evidence>
<dbReference type="EMBL" id="BJWG01000005">
    <property type="protein sequence ID" value="GEL94842.1"/>
    <property type="molecule type" value="Genomic_DNA"/>
</dbReference>
<dbReference type="InterPro" id="IPR051619">
    <property type="entry name" value="TypeII_TA_RNase_PINc/VapC"/>
</dbReference>
<dbReference type="GO" id="GO:0004540">
    <property type="term" value="F:RNA nuclease activity"/>
    <property type="evidence" value="ECO:0007669"/>
    <property type="project" value="InterPro"/>
</dbReference>
<evidence type="ECO:0000313" key="8">
    <source>
        <dbReference type="EMBL" id="GEL94842.1"/>
    </source>
</evidence>
<evidence type="ECO:0000256" key="6">
    <source>
        <dbReference type="HAMAP-Rule" id="MF_00265"/>
    </source>
</evidence>
<feature type="domain" description="PIN" evidence="7">
    <location>
        <begin position="2"/>
        <end position="119"/>
    </location>
</feature>
<comment type="cofactor">
    <cofactor evidence="6">
        <name>Mg(2+)</name>
        <dbReference type="ChEBI" id="CHEBI:18420"/>
    </cofactor>
</comment>
<keyword evidence="4 6" id="KW-0378">Hydrolase</keyword>
<dbReference type="InterPro" id="IPR022907">
    <property type="entry name" value="VapC_family"/>
</dbReference>
<dbReference type="Proteomes" id="UP000321720">
    <property type="component" value="Unassembled WGS sequence"/>
</dbReference>
<dbReference type="SUPFAM" id="SSF88723">
    <property type="entry name" value="PIN domain-like"/>
    <property type="match status" value="1"/>
</dbReference>
<keyword evidence="1 6" id="KW-1277">Toxin-antitoxin system</keyword>
<dbReference type="GO" id="GO:0000287">
    <property type="term" value="F:magnesium ion binding"/>
    <property type="evidence" value="ECO:0007669"/>
    <property type="project" value="UniProtKB-UniRule"/>
</dbReference>
<keyword evidence="3 6" id="KW-0479">Metal-binding</keyword>
<keyword evidence="5 6" id="KW-0460">Magnesium</keyword>
<feature type="binding site" evidence="6">
    <location>
        <position position="96"/>
    </location>
    <ligand>
        <name>Mg(2+)</name>
        <dbReference type="ChEBI" id="CHEBI:18420"/>
    </ligand>
</feature>
<dbReference type="Gene3D" id="3.40.50.1010">
    <property type="entry name" value="5'-nuclease"/>
    <property type="match status" value="1"/>
</dbReference>
<dbReference type="AlphaFoldDB" id="A0A511JA37"/>
<name>A0A511JA37_9CELL</name>
<dbReference type="RefSeq" id="WP_186812613.1">
    <property type="nucleotide sequence ID" value="NZ_BJWG01000005.1"/>
</dbReference>
<comment type="function">
    <text evidence="6">Toxic component of a toxin-antitoxin (TA) system. An RNase.</text>
</comment>
<keyword evidence="6" id="KW-0800">Toxin</keyword>
<dbReference type="CDD" id="cd09873">
    <property type="entry name" value="PIN_Pae0151-like"/>
    <property type="match status" value="1"/>
</dbReference>
<dbReference type="InterPro" id="IPR002716">
    <property type="entry name" value="PIN_dom"/>
</dbReference>
<evidence type="ECO:0000313" key="9">
    <source>
        <dbReference type="Proteomes" id="UP000321720"/>
    </source>
</evidence>
<sequence>MIVVDASAATLLFCDPTSEPRTARAREVLSDDPAWLVPEHWRVEVCAALRGLDRGGKLRDATRAVRLLGRLTVATVPTEELLARMWQLRGTLSTYDAAYVAAAERAGLTLVTADARLARSSAHRCPITVIG</sequence>
<dbReference type="PANTHER" id="PTHR35901:SF1">
    <property type="entry name" value="EXONUCLEASE VAPC9"/>
    <property type="match status" value="1"/>
</dbReference>
<comment type="caution">
    <text evidence="8">The sequence shown here is derived from an EMBL/GenBank/DDBJ whole genome shotgun (WGS) entry which is preliminary data.</text>
</comment>
<gene>
    <name evidence="6" type="primary">vapC</name>
    <name evidence="8" type="ORF">CCO02nite_15000</name>
</gene>
<dbReference type="InterPro" id="IPR044153">
    <property type="entry name" value="PIN_Pae0151-like"/>
</dbReference>
<dbReference type="InterPro" id="IPR029060">
    <property type="entry name" value="PIN-like_dom_sf"/>
</dbReference>
<proteinExistence type="inferred from homology"/>
<evidence type="ECO:0000256" key="3">
    <source>
        <dbReference type="ARBA" id="ARBA00022723"/>
    </source>
</evidence>
<dbReference type="HAMAP" id="MF_00265">
    <property type="entry name" value="VapC_Nob1"/>
    <property type="match status" value="1"/>
</dbReference>
<accession>A0A511JA37</accession>
<organism evidence="8 9">
    <name type="scientific">Cellulomonas composti</name>
    <dbReference type="NCBI Taxonomy" id="266130"/>
    <lineage>
        <taxon>Bacteria</taxon>
        <taxon>Bacillati</taxon>
        <taxon>Actinomycetota</taxon>
        <taxon>Actinomycetes</taxon>
        <taxon>Micrococcales</taxon>
        <taxon>Cellulomonadaceae</taxon>
        <taxon>Cellulomonas</taxon>
    </lineage>
</organism>
<dbReference type="Pfam" id="PF01850">
    <property type="entry name" value="PIN"/>
    <property type="match status" value="1"/>
</dbReference>
<evidence type="ECO:0000256" key="4">
    <source>
        <dbReference type="ARBA" id="ARBA00022801"/>
    </source>
</evidence>
<dbReference type="GO" id="GO:0016787">
    <property type="term" value="F:hydrolase activity"/>
    <property type="evidence" value="ECO:0007669"/>
    <property type="project" value="UniProtKB-KW"/>
</dbReference>
<comment type="similarity">
    <text evidence="6">Belongs to the PINc/VapC protein family.</text>
</comment>